<dbReference type="PANTHER" id="PTHR34106">
    <property type="entry name" value="GLYCOSIDASE"/>
    <property type="match status" value="1"/>
</dbReference>
<evidence type="ECO:0000313" key="5">
    <source>
        <dbReference type="Proteomes" id="UP000033882"/>
    </source>
</evidence>
<evidence type="ECO:0000313" key="4">
    <source>
        <dbReference type="EMBL" id="KKU90238.1"/>
    </source>
</evidence>
<proteinExistence type="inferred from homology"/>
<dbReference type="AlphaFoldDB" id="A0A0G1WIU7"/>
<dbReference type="Proteomes" id="UP000033882">
    <property type="component" value="Unassembled WGS sequence"/>
</dbReference>
<dbReference type="Gene3D" id="2.115.10.20">
    <property type="entry name" value="Glycosyl hydrolase domain, family 43"/>
    <property type="match status" value="2"/>
</dbReference>
<evidence type="ECO:0000256" key="1">
    <source>
        <dbReference type="ARBA" id="ARBA00022676"/>
    </source>
</evidence>
<evidence type="ECO:0000256" key="3">
    <source>
        <dbReference type="ARBA" id="ARBA00024356"/>
    </source>
</evidence>
<organism evidence="4 5">
    <name type="scientific">Candidatus Wolfebacteria bacterium GW2011_GWA2_47_9b</name>
    <dbReference type="NCBI Taxonomy" id="1619005"/>
    <lineage>
        <taxon>Bacteria</taxon>
        <taxon>Candidatus Wolfeibacteriota</taxon>
    </lineage>
</organism>
<dbReference type="InterPro" id="IPR007184">
    <property type="entry name" value="Mannoside_phosphorylase"/>
</dbReference>
<gene>
    <name evidence="4" type="ORF">UY19_C0005G0041</name>
</gene>
<evidence type="ECO:0000256" key="2">
    <source>
        <dbReference type="ARBA" id="ARBA00022679"/>
    </source>
</evidence>
<keyword evidence="1" id="KW-0328">Glycosyltransferase</keyword>
<dbReference type="SUPFAM" id="SSF75005">
    <property type="entry name" value="Arabinanase/levansucrase/invertase"/>
    <property type="match status" value="2"/>
</dbReference>
<keyword evidence="2" id="KW-0808">Transferase</keyword>
<reference evidence="4 5" key="1">
    <citation type="journal article" date="2015" name="Nature">
        <title>rRNA introns, odd ribosomes, and small enigmatic genomes across a large radiation of phyla.</title>
        <authorList>
            <person name="Brown C.T."/>
            <person name="Hug L.A."/>
            <person name="Thomas B.C."/>
            <person name="Sharon I."/>
            <person name="Castelle C.J."/>
            <person name="Singh A."/>
            <person name="Wilkins M.J."/>
            <person name="Williams K.H."/>
            <person name="Banfield J.F."/>
        </authorList>
    </citation>
    <scope>NUCLEOTIDE SEQUENCE [LARGE SCALE GENOMIC DNA]</scope>
</reference>
<comment type="similarity">
    <text evidence="3">Belongs to the glycosyl hydrolase 130 family.</text>
</comment>
<dbReference type="PANTHER" id="PTHR34106:SF5">
    <property type="entry name" value="GLYCOSIDASE"/>
    <property type="match status" value="1"/>
</dbReference>
<dbReference type="GO" id="GO:0016757">
    <property type="term" value="F:glycosyltransferase activity"/>
    <property type="evidence" value="ECO:0007669"/>
    <property type="project" value="UniProtKB-KW"/>
</dbReference>
<dbReference type="InterPro" id="IPR023296">
    <property type="entry name" value="Glyco_hydro_beta-prop_sf"/>
</dbReference>
<dbReference type="EMBL" id="LCPB01000005">
    <property type="protein sequence ID" value="KKU90238.1"/>
    <property type="molecule type" value="Genomic_DNA"/>
</dbReference>
<evidence type="ECO:0008006" key="6">
    <source>
        <dbReference type="Google" id="ProtNLM"/>
    </source>
</evidence>
<dbReference type="Pfam" id="PF04041">
    <property type="entry name" value="Glyco_hydro_130"/>
    <property type="match status" value="1"/>
</dbReference>
<name>A0A0G1WIU7_9BACT</name>
<dbReference type="CDD" id="cd18614">
    <property type="entry name" value="GH130"/>
    <property type="match status" value="1"/>
</dbReference>
<sequence length="622" mass="69999">MYMRMKKAAAPDNNTMIPVAVTMLGDIPALLYVLPLTSTSKLSLFTAPDGVHFSFTNDVIILGVTGKHEPLTHTSDFHITADGKTQYLTYIRAVRNKTERVVASSDDGATFHVVHKTPFVNEPIAIVPDHAYKDHFVAYTGNESIRAAVTKDFQDWHITGPLIERRTGEFDHAALRVIGATTINEGILAVYDATDYEHDATHLLIGAALFAYDQPYRAKWRSAFPIWETTLAKGDAPAMSLGTIYYNGQVHTYWRTQKNGVISAILPLSLCSPQSVELATALERHPSNPIIEPRAHKEWECEATFNPAAVYLNNKVHLLYRAIGSNGLSYIGYTSSEDGINFEDRSEKPVYIAKEHYTKIEAKQEPYTNAYMSGGSWSGCEDPRMVKVDDMLYMTYTAFDGYHPPGMALTSITEANFLQKNWDWTEPILISKPEQIQKNWVMFPEKINGKYAFLHAINPRIRIDYFDDPMDAEMAIESPFSNKGEWTRWDNLMRGAATPPLRTKDGWLVLYHAMDKRDPDRYKLGAMLLDETDPTKILHRSDVPILEPNEWYENEGAKRGVIFACGSIIKDGTLFVYYGGADSVACVATAPLDTFLETVKQDRVSEETLPMRTAHITRTKLA</sequence>
<comment type="caution">
    <text evidence="4">The sequence shown here is derived from an EMBL/GenBank/DDBJ whole genome shotgun (WGS) entry which is preliminary data.</text>
</comment>
<accession>A0A0G1WIU7</accession>
<protein>
    <recommendedName>
        <fullName evidence="6">Glycosidase-related protein</fullName>
    </recommendedName>
</protein>